<accession>A0A4C1V135</accession>
<keyword evidence="3" id="KW-1185">Reference proteome</keyword>
<feature type="region of interest" description="Disordered" evidence="1">
    <location>
        <begin position="149"/>
        <end position="171"/>
    </location>
</feature>
<evidence type="ECO:0000313" key="2">
    <source>
        <dbReference type="EMBL" id="GBP32473.1"/>
    </source>
</evidence>
<sequence>MSKHPSNGRLLECRLQIHGENGLYTRAACQKQDIFVDQLDNQKIWLKNMHVSSDKSVLRGTDGRCVFHCETCKAVRIQKLPMGPCYKGSTDYPSVCPSVGLSQGLYLLNRHSETLAKKKTASNSSAEKKKNTFSQLALQGIPRLTKCHSGHGMNKLPKRSSGIPSRTGHPAGAAADRIQIAPVHPIGTSFLFFLGISSIS</sequence>
<comment type="caution">
    <text evidence="2">The sequence shown here is derived from an EMBL/GenBank/DDBJ whole genome shotgun (WGS) entry which is preliminary data.</text>
</comment>
<dbReference type="AlphaFoldDB" id="A0A4C1V135"/>
<evidence type="ECO:0000256" key="1">
    <source>
        <dbReference type="SAM" id="MobiDB-lite"/>
    </source>
</evidence>
<evidence type="ECO:0000313" key="3">
    <source>
        <dbReference type="Proteomes" id="UP000299102"/>
    </source>
</evidence>
<proteinExistence type="predicted"/>
<protein>
    <submittedName>
        <fullName evidence="2">Uncharacterized protein</fullName>
    </submittedName>
</protein>
<dbReference type="EMBL" id="BGZK01000260">
    <property type="protein sequence ID" value="GBP32473.1"/>
    <property type="molecule type" value="Genomic_DNA"/>
</dbReference>
<organism evidence="2 3">
    <name type="scientific">Eumeta variegata</name>
    <name type="common">Bagworm moth</name>
    <name type="synonym">Eumeta japonica</name>
    <dbReference type="NCBI Taxonomy" id="151549"/>
    <lineage>
        <taxon>Eukaryota</taxon>
        <taxon>Metazoa</taxon>
        <taxon>Ecdysozoa</taxon>
        <taxon>Arthropoda</taxon>
        <taxon>Hexapoda</taxon>
        <taxon>Insecta</taxon>
        <taxon>Pterygota</taxon>
        <taxon>Neoptera</taxon>
        <taxon>Endopterygota</taxon>
        <taxon>Lepidoptera</taxon>
        <taxon>Glossata</taxon>
        <taxon>Ditrysia</taxon>
        <taxon>Tineoidea</taxon>
        <taxon>Psychidae</taxon>
        <taxon>Oiketicinae</taxon>
        <taxon>Eumeta</taxon>
    </lineage>
</organism>
<gene>
    <name evidence="2" type="ORF">EVAR_24637_1</name>
</gene>
<name>A0A4C1V135_EUMVA</name>
<reference evidence="2 3" key="1">
    <citation type="journal article" date="2019" name="Commun. Biol.">
        <title>The bagworm genome reveals a unique fibroin gene that provides high tensile strength.</title>
        <authorList>
            <person name="Kono N."/>
            <person name="Nakamura H."/>
            <person name="Ohtoshi R."/>
            <person name="Tomita M."/>
            <person name="Numata K."/>
            <person name="Arakawa K."/>
        </authorList>
    </citation>
    <scope>NUCLEOTIDE SEQUENCE [LARGE SCALE GENOMIC DNA]</scope>
</reference>
<dbReference type="Proteomes" id="UP000299102">
    <property type="component" value="Unassembled WGS sequence"/>
</dbReference>